<proteinExistence type="predicted"/>
<keyword evidence="1" id="KW-0597">Phosphoprotein</keyword>
<dbReference type="STRING" id="1993.SAMN04489713_12588"/>
<reference evidence="3 4" key="1">
    <citation type="submission" date="2016-10" db="EMBL/GenBank/DDBJ databases">
        <authorList>
            <person name="de Groot N.N."/>
        </authorList>
    </citation>
    <scope>NUCLEOTIDE SEQUENCE [LARGE SCALE GENOMIC DNA]</scope>
    <source>
        <strain evidence="3 4">DSM 43067</strain>
    </source>
</reference>
<dbReference type="InterPro" id="IPR008984">
    <property type="entry name" value="SMAD_FHA_dom_sf"/>
</dbReference>
<sequence>MRWLGIQIRRANLRTDTIVYQWGREVPVGVIQRFERRLEGMVEGAFARAFKSELQPVEVASAVQREMDDRAAIVAQGRTLVPNDFVVEISQQDGQRLQVYADSLSQELANLAREYAKEQGYSFVGPVRVRFENAGDLATGMFRIRSGVIRGSTVEGGEIRQPVSDVPQGGRGGVFGGHPRLLVTTAVEGSDTTQRTYEINTPVTLLGRGTDCDLRLVDPGVSRHHAEIRVEGPEIALVDLGSTNGSFVNGQPIRRVTLVDGSRVTMGRTTLVFRRDRE</sequence>
<dbReference type="SMART" id="SM00240">
    <property type="entry name" value="FHA"/>
    <property type="match status" value="1"/>
</dbReference>
<dbReference type="EMBL" id="FOVH01000025">
    <property type="protein sequence ID" value="SFQ26166.1"/>
    <property type="molecule type" value="Genomic_DNA"/>
</dbReference>
<dbReference type="FunCoup" id="A0A1I5X2W8">
    <property type="interactions" value="1"/>
</dbReference>
<gene>
    <name evidence="3" type="ORF">SAMN04489713_12588</name>
</gene>
<accession>A0A1I5X2W8</accession>
<dbReference type="AlphaFoldDB" id="A0A1I5X2W8"/>
<evidence type="ECO:0000313" key="3">
    <source>
        <dbReference type="EMBL" id="SFQ26166.1"/>
    </source>
</evidence>
<feature type="domain" description="FHA" evidence="2">
    <location>
        <begin position="204"/>
        <end position="253"/>
    </location>
</feature>
<dbReference type="Pfam" id="PF12401">
    <property type="entry name" value="FhaA_N"/>
    <property type="match status" value="1"/>
</dbReference>
<dbReference type="eggNOG" id="COG1716">
    <property type="taxonomic scope" value="Bacteria"/>
</dbReference>
<evidence type="ECO:0000259" key="2">
    <source>
        <dbReference type="PROSITE" id="PS50006"/>
    </source>
</evidence>
<dbReference type="Gene3D" id="2.60.200.20">
    <property type="match status" value="1"/>
</dbReference>
<dbReference type="Pfam" id="PF00498">
    <property type="entry name" value="FHA"/>
    <property type="match status" value="1"/>
</dbReference>
<dbReference type="InParanoid" id="A0A1I5X2W8"/>
<dbReference type="InterPro" id="IPR050923">
    <property type="entry name" value="Cell_Proc_Reg/RNA_Proc"/>
</dbReference>
<name>A0A1I5X2W8_9ACTN</name>
<dbReference type="CDD" id="cd00060">
    <property type="entry name" value="FHA"/>
    <property type="match status" value="1"/>
</dbReference>
<dbReference type="InterPro" id="IPR022128">
    <property type="entry name" value="FhaA_N"/>
</dbReference>
<dbReference type="InterPro" id="IPR000253">
    <property type="entry name" value="FHA_dom"/>
</dbReference>
<dbReference type="Gene3D" id="3.30.2320.60">
    <property type="entry name" value="FhaA, phosphopeptide-binding domain (DUF3662)"/>
    <property type="match status" value="1"/>
</dbReference>
<evidence type="ECO:0000313" key="4">
    <source>
        <dbReference type="Proteomes" id="UP000183413"/>
    </source>
</evidence>
<dbReference type="InterPro" id="IPR042287">
    <property type="entry name" value="FhaA_N_sf"/>
</dbReference>
<dbReference type="SUPFAM" id="SSF49879">
    <property type="entry name" value="SMAD/FHA domain"/>
    <property type="match status" value="1"/>
</dbReference>
<dbReference type="PANTHER" id="PTHR23308">
    <property type="entry name" value="NUCLEAR INHIBITOR OF PROTEIN PHOSPHATASE-1"/>
    <property type="match status" value="1"/>
</dbReference>
<organism evidence="3 4">
    <name type="scientific">Actinomadura madurae</name>
    <dbReference type="NCBI Taxonomy" id="1993"/>
    <lineage>
        <taxon>Bacteria</taxon>
        <taxon>Bacillati</taxon>
        <taxon>Actinomycetota</taxon>
        <taxon>Actinomycetes</taxon>
        <taxon>Streptosporangiales</taxon>
        <taxon>Thermomonosporaceae</taxon>
        <taxon>Actinomadura</taxon>
    </lineage>
</organism>
<dbReference type="Proteomes" id="UP000183413">
    <property type="component" value="Unassembled WGS sequence"/>
</dbReference>
<protein>
    <submittedName>
        <fullName evidence="3">FHA domain-containing protein</fullName>
    </submittedName>
</protein>
<keyword evidence="4" id="KW-1185">Reference proteome</keyword>
<dbReference type="PROSITE" id="PS50006">
    <property type="entry name" value="FHA_DOMAIN"/>
    <property type="match status" value="1"/>
</dbReference>
<evidence type="ECO:0000256" key="1">
    <source>
        <dbReference type="ARBA" id="ARBA00022553"/>
    </source>
</evidence>